<dbReference type="HOGENOM" id="CLU_2498618_0_0_1"/>
<dbReference type="Proteomes" id="UP000053257">
    <property type="component" value="Unassembled WGS sequence"/>
</dbReference>
<protein>
    <submittedName>
        <fullName evidence="1">Uncharacterized protein</fullName>
    </submittedName>
</protein>
<evidence type="ECO:0000313" key="2">
    <source>
        <dbReference type="Proteomes" id="UP000053257"/>
    </source>
</evidence>
<organism evidence="1 2">
    <name type="scientific">Phlebiopsis gigantea (strain 11061_1 CR5-6)</name>
    <name type="common">White-rot fungus</name>
    <name type="synonym">Peniophora gigantea</name>
    <dbReference type="NCBI Taxonomy" id="745531"/>
    <lineage>
        <taxon>Eukaryota</taxon>
        <taxon>Fungi</taxon>
        <taxon>Dikarya</taxon>
        <taxon>Basidiomycota</taxon>
        <taxon>Agaricomycotina</taxon>
        <taxon>Agaricomycetes</taxon>
        <taxon>Polyporales</taxon>
        <taxon>Phanerochaetaceae</taxon>
        <taxon>Phlebiopsis</taxon>
    </lineage>
</organism>
<dbReference type="Gene3D" id="3.40.50.12660">
    <property type="match status" value="1"/>
</dbReference>
<keyword evidence="2" id="KW-1185">Reference proteome</keyword>
<evidence type="ECO:0000313" key="1">
    <source>
        <dbReference type="EMBL" id="KIP03099.1"/>
    </source>
</evidence>
<accession>A0A0C3NEM9</accession>
<reference evidence="1 2" key="1">
    <citation type="journal article" date="2014" name="PLoS Genet.">
        <title>Analysis of the Phlebiopsis gigantea genome, transcriptome and secretome provides insight into its pioneer colonization strategies of wood.</title>
        <authorList>
            <person name="Hori C."/>
            <person name="Ishida T."/>
            <person name="Igarashi K."/>
            <person name="Samejima M."/>
            <person name="Suzuki H."/>
            <person name="Master E."/>
            <person name="Ferreira P."/>
            <person name="Ruiz-Duenas F.J."/>
            <person name="Held B."/>
            <person name="Canessa P."/>
            <person name="Larrondo L.F."/>
            <person name="Schmoll M."/>
            <person name="Druzhinina I.S."/>
            <person name="Kubicek C.P."/>
            <person name="Gaskell J.A."/>
            <person name="Kersten P."/>
            <person name="St John F."/>
            <person name="Glasner J."/>
            <person name="Sabat G."/>
            <person name="Splinter BonDurant S."/>
            <person name="Syed K."/>
            <person name="Yadav J."/>
            <person name="Mgbeahuruike A.C."/>
            <person name="Kovalchuk A."/>
            <person name="Asiegbu F.O."/>
            <person name="Lackner G."/>
            <person name="Hoffmeister D."/>
            <person name="Rencoret J."/>
            <person name="Gutierrez A."/>
            <person name="Sun H."/>
            <person name="Lindquist E."/>
            <person name="Barry K."/>
            <person name="Riley R."/>
            <person name="Grigoriev I.V."/>
            <person name="Henrissat B."/>
            <person name="Kues U."/>
            <person name="Berka R.M."/>
            <person name="Martinez A.T."/>
            <person name="Covert S.F."/>
            <person name="Blanchette R.A."/>
            <person name="Cullen D."/>
        </authorList>
    </citation>
    <scope>NUCLEOTIDE SEQUENCE [LARGE SCALE GENOMIC DNA]</scope>
    <source>
        <strain evidence="1 2">11061_1 CR5-6</strain>
    </source>
</reference>
<sequence length="86" mass="9775">MRVWVVRGCGYGLRSGHPRIYPCLSLTAIDDGLAIYEYLKEQEAYLEKNIVMMTDSCDNPNMTATRENILREIENLMVGMQAGVVF</sequence>
<proteinExistence type="predicted"/>
<name>A0A0C3NEM9_PHLG1</name>
<gene>
    <name evidence="1" type="ORF">PHLGIDRAFT_121872</name>
</gene>
<dbReference type="AlphaFoldDB" id="A0A0C3NEM9"/>
<dbReference type="EMBL" id="KN840633">
    <property type="protein sequence ID" value="KIP03099.1"/>
    <property type="molecule type" value="Genomic_DNA"/>
</dbReference>